<accession>A0A5B7DY65</accession>
<name>A0A5B7DY65_PORTR</name>
<keyword evidence="3" id="KW-1185">Reference proteome</keyword>
<dbReference type="EMBL" id="VSRR010001616">
    <property type="protein sequence ID" value="MPC26571.1"/>
    <property type="molecule type" value="Genomic_DNA"/>
</dbReference>
<feature type="region of interest" description="Disordered" evidence="1">
    <location>
        <begin position="1"/>
        <end position="25"/>
    </location>
</feature>
<reference evidence="2 3" key="1">
    <citation type="submission" date="2019-05" db="EMBL/GenBank/DDBJ databases">
        <title>Another draft genome of Portunus trituberculatus and its Hox gene families provides insights of decapod evolution.</title>
        <authorList>
            <person name="Jeong J.-H."/>
            <person name="Song I."/>
            <person name="Kim S."/>
            <person name="Choi T."/>
            <person name="Kim D."/>
            <person name="Ryu S."/>
            <person name="Kim W."/>
        </authorList>
    </citation>
    <scope>NUCLEOTIDE SEQUENCE [LARGE SCALE GENOMIC DNA]</scope>
    <source>
        <tissue evidence="2">Muscle</tissue>
    </source>
</reference>
<protein>
    <submittedName>
        <fullName evidence="2">Uncharacterized protein</fullName>
    </submittedName>
</protein>
<proteinExistence type="predicted"/>
<organism evidence="2 3">
    <name type="scientific">Portunus trituberculatus</name>
    <name type="common">Swimming crab</name>
    <name type="synonym">Neptunus trituberculatus</name>
    <dbReference type="NCBI Taxonomy" id="210409"/>
    <lineage>
        <taxon>Eukaryota</taxon>
        <taxon>Metazoa</taxon>
        <taxon>Ecdysozoa</taxon>
        <taxon>Arthropoda</taxon>
        <taxon>Crustacea</taxon>
        <taxon>Multicrustacea</taxon>
        <taxon>Malacostraca</taxon>
        <taxon>Eumalacostraca</taxon>
        <taxon>Eucarida</taxon>
        <taxon>Decapoda</taxon>
        <taxon>Pleocyemata</taxon>
        <taxon>Brachyura</taxon>
        <taxon>Eubrachyura</taxon>
        <taxon>Portunoidea</taxon>
        <taxon>Portunidae</taxon>
        <taxon>Portuninae</taxon>
        <taxon>Portunus</taxon>
    </lineage>
</organism>
<sequence>MTLYKTQRIKQRQQRPRLNAKTDDPIHKLDSQDYRRRVRALTVLHKAQLHLIELRVSWRKSERSTRRHSSMCQGAAQ</sequence>
<dbReference type="AlphaFoldDB" id="A0A5B7DY65"/>
<evidence type="ECO:0000313" key="3">
    <source>
        <dbReference type="Proteomes" id="UP000324222"/>
    </source>
</evidence>
<dbReference type="Proteomes" id="UP000324222">
    <property type="component" value="Unassembled WGS sequence"/>
</dbReference>
<evidence type="ECO:0000313" key="2">
    <source>
        <dbReference type="EMBL" id="MPC26571.1"/>
    </source>
</evidence>
<comment type="caution">
    <text evidence="2">The sequence shown here is derived from an EMBL/GenBank/DDBJ whole genome shotgun (WGS) entry which is preliminary data.</text>
</comment>
<gene>
    <name evidence="2" type="ORF">E2C01_019712</name>
</gene>
<evidence type="ECO:0000256" key="1">
    <source>
        <dbReference type="SAM" id="MobiDB-lite"/>
    </source>
</evidence>